<feature type="transmembrane region" description="Helical" evidence="2">
    <location>
        <begin position="210"/>
        <end position="230"/>
    </location>
</feature>
<reference evidence="3 4" key="1">
    <citation type="journal article" date="2015" name="Genome Biol.">
        <title>Comparative genomics of Steinernema reveals deeply conserved gene regulatory networks.</title>
        <authorList>
            <person name="Dillman A.R."/>
            <person name="Macchietto M."/>
            <person name="Porter C.F."/>
            <person name="Rogers A."/>
            <person name="Williams B."/>
            <person name="Antoshechkin I."/>
            <person name="Lee M.M."/>
            <person name="Goodwin Z."/>
            <person name="Lu X."/>
            <person name="Lewis E.E."/>
            <person name="Goodrich-Blair H."/>
            <person name="Stock S.P."/>
            <person name="Adams B.J."/>
            <person name="Sternberg P.W."/>
            <person name="Mortazavi A."/>
        </authorList>
    </citation>
    <scope>NUCLEOTIDE SEQUENCE [LARGE SCALE GENOMIC DNA]</scope>
    <source>
        <strain evidence="3 4">ALL</strain>
    </source>
</reference>
<dbReference type="Pfam" id="PF03125">
    <property type="entry name" value="Sre"/>
    <property type="match status" value="1"/>
</dbReference>
<accession>A0A4U5NBP5</accession>
<evidence type="ECO:0008006" key="5">
    <source>
        <dbReference type="Google" id="ProtNLM"/>
    </source>
</evidence>
<keyword evidence="2" id="KW-1133">Transmembrane helix</keyword>
<dbReference type="InterPro" id="IPR004151">
    <property type="entry name" value="7TM_GPCR_serpentine_rcpt_Sre"/>
</dbReference>
<dbReference type="PANTHER" id="PTHR47521">
    <property type="entry name" value="SERPENTINE RECEPTOR, CLASS E (EPSILON)-RELATED"/>
    <property type="match status" value="1"/>
</dbReference>
<feature type="transmembrane region" description="Helical" evidence="2">
    <location>
        <begin position="175"/>
        <end position="198"/>
    </location>
</feature>
<protein>
    <recommendedName>
        <fullName evidence="5">G-protein coupled receptors family 1 profile domain-containing protein</fullName>
    </recommendedName>
</protein>
<proteinExistence type="inferred from homology"/>
<evidence type="ECO:0000256" key="2">
    <source>
        <dbReference type="SAM" id="Phobius"/>
    </source>
</evidence>
<comment type="caution">
    <text evidence="3">The sequence shown here is derived from an EMBL/GenBank/DDBJ whole genome shotgun (WGS) entry which is preliminary data.</text>
</comment>
<gene>
    <name evidence="3" type="ORF">L596_013977</name>
</gene>
<feature type="transmembrane region" description="Helical" evidence="2">
    <location>
        <begin position="20"/>
        <end position="37"/>
    </location>
</feature>
<dbReference type="Proteomes" id="UP000298663">
    <property type="component" value="Unassembled WGS sequence"/>
</dbReference>
<organism evidence="3 4">
    <name type="scientific">Steinernema carpocapsae</name>
    <name type="common">Entomopathogenic nematode</name>
    <dbReference type="NCBI Taxonomy" id="34508"/>
    <lineage>
        <taxon>Eukaryota</taxon>
        <taxon>Metazoa</taxon>
        <taxon>Ecdysozoa</taxon>
        <taxon>Nematoda</taxon>
        <taxon>Chromadorea</taxon>
        <taxon>Rhabditida</taxon>
        <taxon>Tylenchina</taxon>
        <taxon>Panagrolaimomorpha</taxon>
        <taxon>Strongyloidoidea</taxon>
        <taxon>Steinernematidae</taxon>
        <taxon>Steinernema</taxon>
    </lineage>
</organism>
<sequence length="285" mass="33262">MNRTGTVETPALPVVKYVELTLSTIAPFWIIYFINLLRRPFFHLNLRILLVNFSISLVLVVLSRIPIILTPDLNMPPNLNLVIHVVHETGLYAIIDWFLNGTCAVIVVLNVSSHVYENYFHALMMVFTILVILNCFGVVVLLAVYRYNKKRWRVDLQKNLTHRYQIMENIKTAKLLLTAAFIDVVISFYYYAIVYVRIQKRFLPDWEINILGQIFDLSCSILALLIPFLSHPRLRLIVKKQCYFKSRARVDRRIVEGSQPRDAAELESNVYFSQLTTSWDRAVRR</sequence>
<dbReference type="OrthoDB" id="5834256at2759"/>
<dbReference type="GO" id="GO:0007606">
    <property type="term" value="P:sensory perception of chemical stimulus"/>
    <property type="evidence" value="ECO:0007669"/>
    <property type="project" value="InterPro"/>
</dbReference>
<name>A0A4U5NBP5_STECR</name>
<keyword evidence="4" id="KW-1185">Reference proteome</keyword>
<dbReference type="AlphaFoldDB" id="A0A4U5NBP5"/>
<dbReference type="PANTHER" id="PTHR47521:SF18">
    <property type="entry name" value="G PROTEIN-COUPLED RECEPTOR-RELATED"/>
    <property type="match status" value="1"/>
</dbReference>
<keyword evidence="2" id="KW-0472">Membrane</keyword>
<dbReference type="GO" id="GO:0016020">
    <property type="term" value="C:membrane"/>
    <property type="evidence" value="ECO:0007669"/>
    <property type="project" value="InterPro"/>
</dbReference>
<feature type="transmembrane region" description="Helical" evidence="2">
    <location>
        <begin position="49"/>
        <end position="69"/>
    </location>
</feature>
<evidence type="ECO:0000256" key="1">
    <source>
        <dbReference type="ARBA" id="ARBA00006803"/>
    </source>
</evidence>
<dbReference type="EMBL" id="AZBU02000004">
    <property type="protein sequence ID" value="TKR79811.1"/>
    <property type="molecule type" value="Genomic_DNA"/>
</dbReference>
<dbReference type="STRING" id="34508.A0A4U5NBP5"/>
<comment type="similarity">
    <text evidence="1">Belongs to the nematode receptor-like protein sre family.</text>
</comment>
<reference evidence="3 4" key="2">
    <citation type="journal article" date="2019" name="G3 (Bethesda)">
        <title>Hybrid Assembly of the Genome of the Entomopathogenic Nematode Steinernema carpocapsae Identifies the X-Chromosome.</title>
        <authorList>
            <person name="Serra L."/>
            <person name="Macchietto M."/>
            <person name="Macias-Munoz A."/>
            <person name="McGill C.J."/>
            <person name="Rodriguez I.M."/>
            <person name="Rodriguez B."/>
            <person name="Murad R."/>
            <person name="Mortazavi A."/>
        </authorList>
    </citation>
    <scope>NUCLEOTIDE SEQUENCE [LARGE SCALE GENOMIC DNA]</scope>
    <source>
        <strain evidence="3 4">ALL</strain>
    </source>
</reference>
<evidence type="ECO:0000313" key="3">
    <source>
        <dbReference type="EMBL" id="TKR79811.1"/>
    </source>
</evidence>
<evidence type="ECO:0000313" key="4">
    <source>
        <dbReference type="Proteomes" id="UP000298663"/>
    </source>
</evidence>
<keyword evidence="2" id="KW-0812">Transmembrane</keyword>
<feature type="transmembrane region" description="Helical" evidence="2">
    <location>
        <begin position="119"/>
        <end position="145"/>
    </location>
</feature>
<dbReference type="InterPro" id="IPR052860">
    <property type="entry name" value="NRL-GPCR1"/>
</dbReference>